<proteinExistence type="predicted"/>
<dbReference type="PANTHER" id="PTHR23072:SF0">
    <property type="entry name" value="GPI ETHANOLAMINE PHOSPHATE TRANSFERASE 2"/>
    <property type="match status" value="1"/>
</dbReference>
<evidence type="ECO:0000313" key="1">
    <source>
        <dbReference type="EMBL" id="EFX60322.1"/>
    </source>
</evidence>
<dbReference type="InterPro" id="IPR039527">
    <property type="entry name" value="PIGG/GPI7"/>
</dbReference>
<dbReference type="KEGG" id="dpx:DAPPUDRAFT_343405"/>
<dbReference type="OrthoDB" id="272139at2759"/>
<keyword evidence="3" id="KW-1185">Reference proteome</keyword>
<dbReference type="EMBL" id="GL732524">
    <property type="protein sequence ID" value="EFX89311.1"/>
    <property type="molecule type" value="Genomic_DNA"/>
</dbReference>
<gene>
    <name evidence="2" type="ORF">DAPPUDRAFT_310294</name>
    <name evidence="1" type="ORF">DAPPUDRAFT_343405</name>
</gene>
<dbReference type="KEGG" id="dpx:DAPPUDRAFT_310294"/>
<reference evidence="2 3" key="1">
    <citation type="journal article" date="2011" name="Science">
        <title>The ecoresponsive genome of Daphnia pulex.</title>
        <authorList>
            <person name="Colbourne J.K."/>
            <person name="Pfrender M.E."/>
            <person name="Gilbert D."/>
            <person name="Thomas W.K."/>
            <person name="Tucker A."/>
            <person name="Oakley T.H."/>
            <person name="Tokishita S."/>
            <person name="Aerts A."/>
            <person name="Arnold G.J."/>
            <person name="Basu M.K."/>
            <person name="Bauer D.J."/>
            <person name="Caceres C.E."/>
            <person name="Carmel L."/>
            <person name="Casola C."/>
            <person name="Choi J.H."/>
            <person name="Detter J.C."/>
            <person name="Dong Q."/>
            <person name="Dusheyko S."/>
            <person name="Eads B.D."/>
            <person name="Frohlich T."/>
            <person name="Geiler-Samerotte K.A."/>
            <person name="Gerlach D."/>
            <person name="Hatcher P."/>
            <person name="Jogdeo S."/>
            <person name="Krijgsveld J."/>
            <person name="Kriventseva E.V."/>
            <person name="Kultz D."/>
            <person name="Laforsch C."/>
            <person name="Lindquist E."/>
            <person name="Lopez J."/>
            <person name="Manak J.R."/>
            <person name="Muller J."/>
            <person name="Pangilinan J."/>
            <person name="Patwardhan R.P."/>
            <person name="Pitluck S."/>
            <person name="Pritham E.J."/>
            <person name="Rechtsteiner A."/>
            <person name="Rho M."/>
            <person name="Rogozin I.B."/>
            <person name="Sakarya O."/>
            <person name="Salamov A."/>
            <person name="Schaack S."/>
            <person name="Shapiro H."/>
            <person name="Shiga Y."/>
            <person name="Skalitzky C."/>
            <person name="Smith Z."/>
            <person name="Souvorov A."/>
            <person name="Sung W."/>
            <person name="Tang Z."/>
            <person name="Tsuchiya D."/>
            <person name="Tu H."/>
            <person name="Vos H."/>
            <person name="Wang M."/>
            <person name="Wolf Y.I."/>
            <person name="Yamagata H."/>
            <person name="Yamada T."/>
            <person name="Ye Y."/>
            <person name="Shaw J.R."/>
            <person name="Andrews J."/>
            <person name="Crease T.J."/>
            <person name="Tang H."/>
            <person name="Lucas S.M."/>
            <person name="Robertson H.M."/>
            <person name="Bork P."/>
            <person name="Koonin E.V."/>
            <person name="Zdobnov E.M."/>
            <person name="Grigoriev I.V."/>
            <person name="Lynch M."/>
            <person name="Boore J.L."/>
        </authorList>
    </citation>
    <scope>NUCLEOTIDE SEQUENCE [LARGE SCALE GENOMIC DNA]</scope>
</reference>
<dbReference type="EMBL" id="GL736635">
    <property type="protein sequence ID" value="EFX60322.1"/>
    <property type="molecule type" value="Genomic_DNA"/>
</dbReference>
<protein>
    <submittedName>
        <fullName evidence="2">Uncharacterized protein</fullName>
    </submittedName>
</protein>
<evidence type="ECO:0000313" key="2">
    <source>
        <dbReference type="EMBL" id="EFX89311.1"/>
    </source>
</evidence>
<dbReference type="Proteomes" id="UP000000305">
    <property type="component" value="Unassembled WGS sequence"/>
</dbReference>
<evidence type="ECO:0000313" key="3">
    <source>
        <dbReference type="Proteomes" id="UP000000305"/>
    </source>
</evidence>
<organism evidence="2 3">
    <name type="scientific">Daphnia pulex</name>
    <name type="common">Water flea</name>
    <dbReference type="NCBI Taxonomy" id="6669"/>
    <lineage>
        <taxon>Eukaryota</taxon>
        <taxon>Metazoa</taxon>
        <taxon>Ecdysozoa</taxon>
        <taxon>Arthropoda</taxon>
        <taxon>Crustacea</taxon>
        <taxon>Branchiopoda</taxon>
        <taxon>Diplostraca</taxon>
        <taxon>Cladocera</taxon>
        <taxon>Anomopoda</taxon>
        <taxon>Daphniidae</taxon>
        <taxon>Daphnia</taxon>
    </lineage>
</organism>
<dbReference type="AlphaFoldDB" id="E9FT49"/>
<name>E9FT49_DAPPU</name>
<sequence length="128" mass="14522">MATFASLVANLAHRSALGFFSLYYPQSTGLVEASVALFVCDCDRCFSRERSSTLITMWTVLTSLLKRPHNLILTWIHLLQYSLISPHLTAQLNPFYNNLAHYWIGMAWYFQEGNGNNLARIDLASGYV</sequence>
<dbReference type="GO" id="GO:0016020">
    <property type="term" value="C:membrane"/>
    <property type="evidence" value="ECO:0007669"/>
    <property type="project" value="GOC"/>
</dbReference>
<dbReference type="HOGENOM" id="CLU_1961778_0_0_1"/>
<dbReference type="GO" id="GO:0006506">
    <property type="term" value="P:GPI anchor biosynthetic process"/>
    <property type="evidence" value="ECO:0007669"/>
    <property type="project" value="InterPro"/>
</dbReference>
<dbReference type="PANTHER" id="PTHR23072">
    <property type="entry name" value="PHOSPHATIDYLINOSITOL GLYCAN-RELATED"/>
    <property type="match status" value="1"/>
</dbReference>
<dbReference type="GO" id="GO:0051377">
    <property type="term" value="F:mannose-ethanolamine phosphotransferase activity"/>
    <property type="evidence" value="ECO:0007669"/>
    <property type="project" value="InterPro"/>
</dbReference>
<accession>E9FT49</accession>